<dbReference type="GO" id="GO:0061574">
    <property type="term" value="C:ASAP complex"/>
    <property type="evidence" value="ECO:0007669"/>
    <property type="project" value="TreeGrafter"/>
</dbReference>
<evidence type="ECO:0000313" key="7">
    <source>
        <dbReference type="Proteomes" id="UP000186817"/>
    </source>
</evidence>
<proteinExistence type="predicted"/>
<dbReference type="EMBL" id="LSRX01000436">
    <property type="protein sequence ID" value="OLP97368.1"/>
    <property type="molecule type" value="Genomic_DNA"/>
</dbReference>
<keyword evidence="7" id="KW-1185">Reference proteome</keyword>
<feature type="compositionally biased region" description="Pro residues" evidence="4">
    <location>
        <begin position="439"/>
        <end position="449"/>
    </location>
</feature>
<dbReference type="InterPro" id="IPR012677">
    <property type="entry name" value="Nucleotide-bd_a/b_plait_sf"/>
</dbReference>
<dbReference type="GO" id="GO:0005737">
    <property type="term" value="C:cytoplasm"/>
    <property type="evidence" value="ECO:0007669"/>
    <property type="project" value="TreeGrafter"/>
</dbReference>
<dbReference type="GO" id="GO:0000398">
    <property type="term" value="P:mRNA splicing, via spliceosome"/>
    <property type="evidence" value="ECO:0007669"/>
    <property type="project" value="TreeGrafter"/>
</dbReference>
<feature type="compositionally biased region" description="Basic and acidic residues" evidence="4">
    <location>
        <begin position="546"/>
        <end position="555"/>
    </location>
</feature>
<dbReference type="AlphaFoldDB" id="A0A1Q9DQE0"/>
<feature type="coiled-coil region" evidence="3">
    <location>
        <begin position="268"/>
        <end position="295"/>
    </location>
</feature>
<feature type="compositionally biased region" description="Pro residues" evidence="4">
    <location>
        <begin position="483"/>
        <end position="494"/>
    </location>
</feature>
<gene>
    <name evidence="6" type="primary">RS2Z32</name>
    <name evidence="6" type="ORF">AK812_SmicGene20318</name>
</gene>
<reference evidence="6 7" key="1">
    <citation type="submission" date="2016-02" db="EMBL/GenBank/DDBJ databases">
        <title>Genome analysis of coral dinoflagellate symbionts highlights evolutionary adaptations to a symbiotic lifestyle.</title>
        <authorList>
            <person name="Aranda M."/>
            <person name="Li Y."/>
            <person name="Liew Y.J."/>
            <person name="Baumgarten S."/>
            <person name="Simakov O."/>
            <person name="Wilson M."/>
            <person name="Piel J."/>
            <person name="Ashoor H."/>
            <person name="Bougouffa S."/>
            <person name="Bajic V.B."/>
            <person name="Ryu T."/>
            <person name="Ravasi T."/>
            <person name="Bayer T."/>
            <person name="Micklem G."/>
            <person name="Kim H."/>
            <person name="Bhak J."/>
            <person name="Lajeunesse T.C."/>
            <person name="Voolstra C.R."/>
        </authorList>
    </citation>
    <scope>NUCLEOTIDE SEQUENCE [LARGE SCALE GENOMIC DNA]</scope>
    <source>
        <strain evidence="6 7">CCMP2467</strain>
    </source>
</reference>
<sequence>MVRTGDKQGPKRSIRNGTRVLVRDLPEKVRKTSLQSAFGDFGNVVRIDLNLDQRTAYIEYEEPRDAEDAARAMDGKQIEKSKVRTKIMDDRPRGPMDHAIRVQEAQQPQVPTSPLSRGARAIEVAVEAAVVGAAGGDSEAEEGSGDFAIYRSAENPVGQTGKKWSEGRQQPSSQPSAPWRSSPNAKWNWWPGTWSPRRQPQELRYDQMEVSGASGSGDRVPEDSTPAFHQALQKSLTTARRLDGKLRKISAEKDRRHKQWLKYEENAKRTFLKNRKAYEADIAKLDQEAQDTVEAGQMASAQVKALAIKGVAPAVQSEPMEVEEAWTSLWSNVSAPAHGATFLQEALDASARFGLSGEAHGRGWFRPSIVISVFVGWKVSVMSFEVGGQVYSIGPQGSVMASDYAMRPTEEELRILHKYWGSPGPRPMEVSTRPAGEPSLPPPPPPPSANAPEEPTGLSAQDQKLPPGYAAAPPVQRNHRHAPYPPASPLPSMPVRPEEAAAVDANKAPHGAFSAPPGALPTHAPVEGTGQPPSAKAPSSGMPLSEKLESKRELLKGTATLPFRRRVESHPEGPPGTTDTGDPGHPHRANIADDDREELMSASPGLGRLE</sequence>
<feature type="domain" description="RRM" evidence="5">
    <location>
        <begin position="18"/>
        <end position="90"/>
    </location>
</feature>
<feature type="compositionally biased region" description="Polar residues" evidence="4">
    <location>
        <begin position="167"/>
        <end position="185"/>
    </location>
</feature>
<dbReference type="PANTHER" id="PTHR15481">
    <property type="entry name" value="RIBONUCLEIC ACID BINDING PROTEIN S1"/>
    <property type="match status" value="1"/>
</dbReference>
<keyword evidence="1 2" id="KW-0694">RNA-binding</keyword>
<feature type="region of interest" description="Disordered" evidence="4">
    <location>
        <begin position="420"/>
        <end position="610"/>
    </location>
</feature>
<protein>
    <submittedName>
        <fullName evidence="6">Serine/arginine-rich splicing factor RS2Z32</fullName>
    </submittedName>
</protein>
<evidence type="ECO:0000313" key="6">
    <source>
        <dbReference type="EMBL" id="OLP97368.1"/>
    </source>
</evidence>
<evidence type="ECO:0000256" key="2">
    <source>
        <dbReference type="PROSITE-ProRule" id="PRU00176"/>
    </source>
</evidence>
<dbReference type="Proteomes" id="UP000186817">
    <property type="component" value="Unassembled WGS sequence"/>
</dbReference>
<dbReference type="GO" id="GO:0005654">
    <property type="term" value="C:nucleoplasm"/>
    <property type="evidence" value="ECO:0007669"/>
    <property type="project" value="TreeGrafter"/>
</dbReference>
<dbReference type="PANTHER" id="PTHR15481:SF0">
    <property type="entry name" value="LD23870P-RELATED"/>
    <property type="match status" value="1"/>
</dbReference>
<accession>A0A1Q9DQE0</accession>
<dbReference type="Pfam" id="PF00076">
    <property type="entry name" value="RRM_1"/>
    <property type="match status" value="1"/>
</dbReference>
<dbReference type="PROSITE" id="PS50102">
    <property type="entry name" value="RRM"/>
    <property type="match status" value="1"/>
</dbReference>
<dbReference type="OrthoDB" id="10605972at2759"/>
<keyword evidence="3" id="KW-0175">Coiled coil</keyword>
<evidence type="ECO:0000256" key="3">
    <source>
        <dbReference type="SAM" id="Coils"/>
    </source>
</evidence>
<dbReference type="SMART" id="SM00360">
    <property type="entry name" value="RRM"/>
    <property type="match status" value="1"/>
</dbReference>
<evidence type="ECO:0000256" key="4">
    <source>
        <dbReference type="SAM" id="MobiDB-lite"/>
    </source>
</evidence>
<organism evidence="6 7">
    <name type="scientific">Symbiodinium microadriaticum</name>
    <name type="common">Dinoflagellate</name>
    <name type="synonym">Zooxanthella microadriatica</name>
    <dbReference type="NCBI Taxonomy" id="2951"/>
    <lineage>
        <taxon>Eukaryota</taxon>
        <taxon>Sar</taxon>
        <taxon>Alveolata</taxon>
        <taxon>Dinophyceae</taxon>
        <taxon>Suessiales</taxon>
        <taxon>Symbiodiniaceae</taxon>
        <taxon>Symbiodinium</taxon>
    </lineage>
</organism>
<dbReference type="SUPFAM" id="SSF54928">
    <property type="entry name" value="RNA-binding domain, RBD"/>
    <property type="match status" value="1"/>
</dbReference>
<name>A0A1Q9DQE0_SYMMI</name>
<dbReference type="InterPro" id="IPR000504">
    <property type="entry name" value="RRM_dom"/>
</dbReference>
<dbReference type="GO" id="GO:0003723">
    <property type="term" value="F:RNA binding"/>
    <property type="evidence" value="ECO:0007669"/>
    <property type="project" value="UniProtKB-UniRule"/>
</dbReference>
<feature type="region of interest" description="Disordered" evidence="4">
    <location>
        <begin position="155"/>
        <end position="193"/>
    </location>
</feature>
<dbReference type="Gene3D" id="3.30.70.330">
    <property type="match status" value="1"/>
</dbReference>
<dbReference type="InterPro" id="IPR035979">
    <property type="entry name" value="RBD_domain_sf"/>
</dbReference>
<dbReference type="CDD" id="cd00590">
    <property type="entry name" value="RRM_SF"/>
    <property type="match status" value="1"/>
</dbReference>
<comment type="caution">
    <text evidence="6">The sequence shown here is derived from an EMBL/GenBank/DDBJ whole genome shotgun (WGS) entry which is preliminary data.</text>
</comment>
<evidence type="ECO:0000256" key="1">
    <source>
        <dbReference type="ARBA" id="ARBA00022884"/>
    </source>
</evidence>
<evidence type="ECO:0000259" key="5">
    <source>
        <dbReference type="PROSITE" id="PS50102"/>
    </source>
</evidence>
<feature type="compositionally biased region" description="Basic and acidic residues" evidence="4">
    <location>
        <begin position="582"/>
        <end position="593"/>
    </location>
</feature>